<reference evidence="2" key="1">
    <citation type="submission" date="2022-04" db="EMBL/GenBank/DDBJ databases">
        <title>Carnegiea gigantea Genome sequencing and assembly v2.</title>
        <authorList>
            <person name="Copetti D."/>
            <person name="Sanderson M.J."/>
            <person name="Burquez A."/>
            <person name="Wojciechowski M.F."/>
        </authorList>
    </citation>
    <scope>NUCLEOTIDE SEQUENCE</scope>
    <source>
        <strain evidence="2">SGP5-SGP5p</strain>
        <tissue evidence="2">Aerial part</tissue>
    </source>
</reference>
<feature type="domain" description="Formiminotransferase N-terminal subdomain" evidence="1">
    <location>
        <begin position="44"/>
        <end position="244"/>
    </location>
</feature>
<evidence type="ECO:0000313" key="2">
    <source>
        <dbReference type="EMBL" id="KAJ8424413.1"/>
    </source>
</evidence>
<dbReference type="InterPro" id="IPR037064">
    <property type="entry name" value="Formiminotransferase_N_sf"/>
</dbReference>
<dbReference type="InterPro" id="IPR022384">
    <property type="entry name" value="FormiminoTrfase_cat_dom_sf"/>
</dbReference>
<evidence type="ECO:0000313" key="3">
    <source>
        <dbReference type="Proteomes" id="UP001153076"/>
    </source>
</evidence>
<dbReference type="Pfam" id="PF07837">
    <property type="entry name" value="FTCD_N"/>
    <property type="match status" value="1"/>
</dbReference>
<keyword evidence="3" id="KW-1185">Reference proteome</keyword>
<dbReference type="AlphaFoldDB" id="A0A9Q1JM14"/>
<gene>
    <name evidence="2" type="ORF">Cgig2_032084</name>
</gene>
<dbReference type="Proteomes" id="UP001153076">
    <property type="component" value="Unassembled WGS sequence"/>
</dbReference>
<protein>
    <recommendedName>
        <fullName evidence="1">Formiminotransferase N-terminal subdomain domain-containing protein</fullName>
    </recommendedName>
</protein>
<dbReference type="InterPro" id="IPR051623">
    <property type="entry name" value="FTCD"/>
</dbReference>
<accession>A0A9Q1JM14</accession>
<proteinExistence type="predicted"/>
<dbReference type="EMBL" id="JAKOGI010001684">
    <property type="protein sequence ID" value="KAJ8424413.1"/>
    <property type="molecule type" value="Genomic_DNA"/>
</dbReference>
<dbReference type="PANTHER" id="PTHR12234">
    <property type="entry name" value="FORMIMINOTRANSFERASE-CYCLODEAMINASE"/>
    <property type="match status" value="1"/>
</dbReference>
<comment type="caution">
    <text evidence="2">The sequence shown here is derived from an EMBL/GenBank/DDBJ whole genome shotgun (WGS) entry which is preliminary data.</text>
</comment>
<organism evidence="2 3">
    <name type="scientific">Carnegiea gigantea</name>
    <dbReference type="NCBI Taxonomy" id="171969"/>
    <lineage>
        <taxon>Eukaryota</taxon>
        <taxon>Viridiplantae</taxon>
        <taxon>Streptophyta</taxon>
        <taxon>Embryophyta</taxon>
        <taxon>Tracheophyta</taxon>
        <taxon>Spermatophyta</taxon>
        <taxon>Magnoliopsida</taxon>
        <taxon>eudicotyledons</taxon>
        <taxon>Gunneridae</taxon>
        <taxon>Pentapetalae</taxon>
        <taxon>Caryophyllales</taxon>
        <taxon>Cactineae</taxon>
        <taxon>Cactaceae</taxon>
        <taxon>Cactoideae</taxon>
        <taxon>Echinocereeae</taxon>
        <taxon>Carnegiea</taxon>
    </lineage>
</organism>
<dbReference type="Gene3D" id="3.30.990.10">
    <property type="entry name" value="Formiminotransferase, N-terminal subdomain"/>
    <property type="match status" value="1"/>
</dbReference>
<dbReference type="SMART" id="SM01222">
    <property type="entry name" value="FTCD_N"/>
    <property type="match status" value="1"/>
</dbReference>
<dbReference type="GO" id="GO:0005542">
    <property type="term" value="F:folic acid binding"/>
    <property type="evidence" value="ECO:0007669"/>
    <property type="project" value="InterPro"/>
</dbReference>
<name>A0A9Q1JM14_9CARY</name>
<dbReference type="PANTHER" id="PTHR12234:SF5">
    <property type="entry name" value="PUTATIVE, EXPRESSED-RELATED"/>
    <property type="match status" value="1"/>
</dbReference>
<dbReference type="InterPro" id="IPR012886">
    <property type="entry name" value="Formiminotransferase_N"/>
</dbReference>
<sequence>MQRRRVPNYPTPAPANQNIGQLIDIDSIEQEPEQNKKKPLDHSILICCKIYISESRNHTALDSVERVAKLNPETVIVTKFPDRVYNRVNFTFVSYVMHNSTGSPIYSPLMQTVVDMAEAASQAIYLEHQSGAHPCLGVDDILFNPLAQASLDEAAWPTRAVAKEIGNHITKFASTFLNLYATVPIFLYVAAYPTGKALDTIRRELGYFHPNFVGNQWAGWNCPETLAENPDEGPCQMPDQGAFV</sequence>
<dbReference type="GO" id="GO:0016740">
    <property type="term" value="F:transferase activity"/>
    <property type="evidence" value="ECO:0007669"/>
    <property type="project" value="InterPro"/>
</dbReference>
<dbReference type="OrthoDB" id="48036at2759"/>
<evidence type="ECO:0000259" key="1">
    <source>
        <dbReference type="SMART" id="SM01222"/>
    </source>
</evidence>
<dbReference type="SUPFAM" id="SSF55116">
    <property type="entry name" value="Formiminotransferase domain of formiminotransferase-cyclodeaminase"/>
    <property type="match status" value="1"/>
</dbReference>